<sequence>MGKAESISDFYKRIGSPAGATGRVIYDKQNQRQDLGHLNVYKRSDFYCKTYSPYNRRDFYKISLIIGEGMLYYADKGIRIDKPALLFSNPTIPYAWEAASAQQEGYFVLFDHQFADRTHRNEGIMESPLFKIGGDPIYFVTPQQVDFLCDIFAKMQVELASEYIHKYEVLRNYVNLIIHEALKSKPADSYFQHTNASSRIVALFIELLERQFPIDSPDHVLKLKTAGDYALNLSVHANHLNRVVKEITGKTTTEHIADRIVKEAKALLVHTNWNVSEIAYSLGFEYPAYFNNFFKKQTLQTPRSFRGVVV</sequence>
<evidence type="ECO:0000313" key="6">
    <source>
        <dbReference type="Proteomes" id="UP000263900"/>
    </source>
</evidence>
<evidence type="ECO:0000256" key="3">
    <source>
        <dbReference type="ARBA" id="ARBA00023163"/>
    </source>
</evidence>
<name>A0A3B7N1D5_9BACT</name>
<feature type="domain" description="HTH araC/xylS-type" evidence="4">
    <location>
        <begin position="198"/>
        <end position="308"/>
    </location>
</feature>
<dbReference type="PANTHER" id="PTHR43280:SF32">
    <property type="entry name" value="TRANSCRIPTIONAL REGULATORY PROTEIN"/>
    <property type="match status" value="1"/>
</dbReference>
<dbReference type="OrthoDB" id="629929at2"/>
<dbReference type="InterPro" id="IPR009057">
    <property type="entry name" value="Homeodomain-like_sf"/>
</dbReference>
<evidence type="ECO:0000256" key="1">
    <source>
        <dbReference type="ARBA" id="ARBA00023015"/>
    </source>
</evidence>
<keyword evidence="1" id="KW-0805">Transcription regulation</keyword>
<dbReference type="RefSeq" id="WP_119053738.1">
    <property type="nucleotide sequence ID" value="NZ_CP032157.1"/>
</dbReference>
<dbReference type="GO" id="GO:0043565">
    <property type="term" value="F:sequence-specific DNA binding"/>
    <property type="evidence" value="ECO:0007669"/>
    <property type="project" value="InterPro"/>
</dbReference>
<dbReference type="Pfam" id="PF12833">
    <property type="entry name" value="HTH_18"/>
    <property type="match status" value="1"/>
</dbReference>
<keyword evidence="2" id="KW-0238">DNA-binding</keyword>
<gene>
    <name evidence="5" type="ORF">D3H65_29450</name>
</gene>
<dbReference type="PANTHER" id="PTHR43280">
    <property type="entry name" value="ARAC-FAMILY TRANSCRIPTIONAL REGULATOR"/>
    <property type="match status" value="1"/>
</dbReference>
<dbReference type="InterPro" id="IPR018060">
    <property type="entry name" value="HTH_AraC"/>
</dbReference>
<accession>A0A3B7N1D5</accession>
<keyword evidence="3" id="KW-0804">Transcription</keyword>
<dbReference type="SMART" id="SM00342">
    <property type="entry name" value="HTH_ARAC"/>
    <property type="match status" value="1"/>
</dbReference>
<evidence type="ECO:0000259" key="4">
    <source>
        <dbReference type="PROSITE" id="PS01124"/>
    </source>
</evidence>
<protein>
    <submittedName>
        <fullName evidence="5">AraC family transcriptional regulator</fullName>
    </submittedName>
</protein>
<dbReference type="Gene3D" id="1.10.10.60">
    <property type="entry name" value="Homeodomain-like"/>
    <property type="match status" value="1"/>
</dbReference>
<dbReference type="GO" id="GO:0003700">
    <property type="term" value="F:DNA-binding transcription factor activity"/>
    <property type="evidence" value="ECO:0007669"/>
    <property type="project" value="InterPro"/>
</dbReference>
<dbReference type="Proteomes" id="UP000263900">
    <property type="component" value="Chromosome"/>
</dbReference>
<dbReference type="PROSITE" id="PS01124">
    <property type="entry name" value="HTH_ARAC_FAMILY_2"/>
    <property type="match status" value="1"/>
</dbReference>
<dbReference type="AlphaFoldDB" id="A0A3B7N1D5"/>
<proteinExistence type="predicted"/>
<keyword evidence="6" id="KW-1185">Reference proteome</keyword>
<evidence type="ECO:0000256" key="2">
    <source>
        <dbReference type="ARBA" id="ARBA00023125"/>
    </source>
</evidence>
<reference evidence="5 6" key="1">
    <citation type="submission" date="2018-09" db="EMBL/GenBank/DDBJ databases">
        <title>Genome sequencing of strain 6GH32-13.</title>
        <authorList>
            <person name="Weon H.-Y."/>
            <person name="Heo J."/>
            <person name="Kwon S.-W."/>
        </authorList>
    </citation>
    <scope>NUCLEOTIDE SEQUENCE [LARGE SCALE GENOMIC DNA]</scope>
    <source>
        <strain evidence="5 6">5GH32-13</strain>
    </source>
</reference>
<dbReference type="SUPFAM" id="SSF46689">
    <property type="entry name" value="Homeodomain-like"/>
    <property type="match status" value="1"/>
</dbReference>
<evidence type="ECO:0000313" key="5">
    <source>
        <dbReference type="EMBL" id="AXY77865.1"/>
    </source>
</evidence>
<dbReference type="EMBL" id="CP032157">
    <property type="protein sequence ID" value="AXY77865.1"/>
    <property type="molecule type" value="Genomic_DNA"/>
</dbReference>
<organism evidence="5 6">
    <name type="scientific">Paraflavitalea soli</name>
    <dbReference type="NCBI Taxonomy" id="2315862"/>
    <lineage>
        <taxon>Bacteria</taxon>
        <taxon>Pseudomonadati</taxon>
        <taxon>Bacteroidota</taxon>
        <taxon>Chitinophagia</taxon>
        <taxon>Chitinophagales</taxon>
        <taxon>Chitinophagaceae</taxon>
        <taxon>Paraflavitalea</taxon>
    </lineage>
</organism>
<dbReference type="KEGG" id="pseg:D3H65_29450"/>